<evidence type="ECO:0000313" key="4">
    <source>
        <dbReference type="Proteomes" id="UP000274756"/>
    </source>
</evidence>
<sequence>MSTFPVLAIHSLFLFFAIFASDLSLDVGSGAASQLLRKATNLALNSPRPLQFTLNTHQQPFLSSLALIETTNRISYSNLTIKFSPEIIHLLANDVKLYSISNVSPNIWPVSFGDEVVDFTVQIRKLKISAKIDENSVSMNSCYFKETSVNASSHNYWIFATILSILSEPIQSNLEYLLCPVIADFMVSNQSATIKFVVEKHIRIIAQLEWNRLSMFDGLKSPVFNITDFDIEFDGEDRLTAWIDDAGINDMLKQVDWSFHWMEQLIAVTSPVIPLSSREFLSTLCVSCYFLLNVWAKGSPIITATNASIILEKRDRINLKVVNPDKNVTSVFISMQLSINAELRPVIDGGILRTSVQLLDTNVVMENGAFPPSWSLFVQDLVRGMIIDMMWPELKKQIEELTYSEGIELPLSCGIDPHHTEILIGESQLGFSASLNLQRLQIQQCINDIKKALPNTSKLFPK</sequence>
<proteinExistence type="predicted"/>
<reference evidence="5" key="1">
    <citation type="submission" date="2016-04" db="UniProtKB">
        <authorList>
            <consortium name="WormBaseParasite"/>
        </authorList>
    </citation>
    <scope>IDENTIFICATION</scope>
</reference>
<dbReference type="InterPro" id="IPR017943">
    <property type="entry name" value="Bactericidal_perm-incr_a/b_dom"/>
</dbReference>
<feature type="signal peptide" evidence="1">
    <location>
        <begin position="1"/>
        <end position="24"/>
    </location>
</feature>
<dbReference type="WBParaSite" id="DME_0000754801-mRNA-1">
    <property type="protein sequence ID" value="DME_0000754801-mRNA-1"/>
    <property type="gene ID" value="DME_0000754801"/>
</dbReference>
<reference evidence="2 4" key="2">
    <citation type="submission" date="2018-11" db="EMBL/GenBank/DDBJ databases">
        <authorList>
            <consortium name="Pathogen Informatics"/>
        </authorList>
    </citation>
    <scope>NUCLEOTIDE SEQUENCE [LARGE SCALE GENOMIC DNA]</scope>
</reference>
<organism evidence="3 5">
    <name type="scientific">Dracunculus medinensis</name>
    <name type="common">Guinea worm</name>
    <dbReference type="NCBI Taxonomy" id="318479"/>
    <lineage>
        <taxon>Eukaryota</taxon>
        <taxon>Metazoa</taxon>
        <taxon>Ecdysozoa</taxon>
        <taxon>Nematoda</taxon>
        <taxon>Chromadorea</taxon>
        <taxon>Rhabditida</taxon>
        <taxon>Spirurina</taxon>
        <taxon>Dracunculoidea</taxon>
        <taxon>Dracunculidae</taxon>
        <taxon>Dracunculus</taxon>
    </lineage>
</organism>
<dbReference type="SUPFAM" id="SSF55394">
    <property type="entry name" value="Bactericidal permeability-increasing protein, BPI"/>
    <property type="match status" value="1"/>
</dbReference>
<dbReference type="Proteomes" id="UP000038040">
    <property type="component" value="Unplaced"/>
</dbReference>
<name>A0A158Q5J4_DRAME</name>
<protein>
    <submittedName>
        <fullName evidence="5">Fatty-acid and retinol-binding protein 1</fullName>
    </submittedName>
</protein>
<gene>
    <name evidence="2" type="ORF">DME_LOCUS1815</name>
</gene>
<evidence type="ECO:0000313" key="2">
    <source>
        <dbReference type="EMBL" id="VDN51842.1"/>
    </source>
</evidence>
<evidence type="ECO:0000256" key="1">
    <source>
        <dbReference type="SAM" id="SignalP"/>
    </source>
</evidence>
<dbReference type="AlphaFoldDB" id="A0A158Q5J4"/>
<keyword evidence="4" id="KW-1185">Reference proteome</keyword>
<accession>A0A158Q5J4</accession>
<dbReference type="GO" id="GO:0008289">
    <property type="term" value="F:lipid binding"/>
    <property type="evidence" value="ECO:0007669"/>
    <property type="project" value="InterPro"/>
</dbReference>
<dbReference type="Proteomes" id="UP000274756">
    <property type="component" value="Unassembled WGS sequence"/>
</dbReference>
<dbReference type="EMBL" id="UYYG01000033">
    <property type="protein sequence ID" value="VDN51842.1"/>
    <property type="molecule type" value="Genomic_DNA"/>
</dbReference>
<keyword evidence="1" id="KW-0732">Signal</keyword>
<evidence type="ECO:0000313" key="3">
    <source>
        <dbReference type="Proteomes" id="UP000038040"/>
    </source>
</evidence>
<evidence type="ECO:0000313" key="5">
    <source>
        <dbReference type="WBParaSite" id="DME_0000754801-mRNA-1"/>
    </source>
</evidence>
<feature type="chain" id="PRO_5041044466" evidence="1">
    <location>
        <begin position="25"/>
        <end position="462"/>
    </location>
</feature>
<dbReference type="Gene3D" id="3.15.20.10">
    <property type="entry name" value="Bactericidal permeability-increasing protein, domain 2"/>
    <property type="match status" value="1"/>
</dbReference>
<dbReference type="OrthoDB" id="5788395at2759"/>